<comment type="caution">
    <text evidence="2">The sequence shown here is derived from an EMBL/GenBank/DDBJ whole genome shotgun (WGS) entry which is preliminary data.</text>
</comment>
<name>A0A917BBD9_9ACTN</name>
<dbReference type="InterPro" id="IPR051021">
    <property type="entry name" value="Mito_Ser/Thr_phosphatase"/>
</dbReference>
<dbReference type="Pfam" id="PF00300">
    <property type="entry name" value="His_Phos_1"/>
    <property type="match status" value="1"/>
</dbReference>
<proteinExistence type="predicted"/>
<gene>
    <name evidence="2" type="ORF">GCM10011519_04290</name>
</gene>
<dbReference type="SMART" id="SM00855">
    <property type="entry name" value="PGAM"/>
    <property type="match status" value="1"/>
</dbReference>
<reference evidence="2" key="1">
    <citation type="journal article" date="2014" name="Int. J. Syst. Evol. Microbiol.">
        <title>Complete genome sequence of Corynebacterium casei LMG S-19264T (=DSM 44701T), isolated from a smear-ripened cheese.</title>
        <authorList>
            <consortium name="US DOE Joint Genome Institute (JGI-PGF)"/>
            <person name="Walter F."/>
            <person name="Albersmeier A."/>
            <person name="Kalinowski J."/>
            <person name="Ruckert C."/>
        </authorList>
    </citation>
    <scope>NUCLEOTIDE SEQUENCE</scope>
    <source>
        <strain evidence="2">CGMCC 1.16067</strain>
    </source>
</reference>
<dbReference type="Gene3D" id="3.40.50.1240">
    <property type="entry name" value="Phosphoglycerate mutase-like"/>
    <property type="match status" value="1"/>
</dbReference>
<evidence type="ECO:0000256" key="1">
    <source>
        <dbReference type="ARBA" id="ARBA00022801"/>
    </source>
</evidence>
<keyword evidence="1" id="KW-0378">Hydrolase</keyword>
<dbReference type="PANTHER" id="PTHR20935:SF1">
    <property type="entry name" value="SLL1549 PROTEIN"/>
    <property type="match status" value="1"/>
</dbReference>
<dbReference type="CDD" id="cd07067">
    <property type="entry name" value="HP_PGM_like"/>
    <property type="match status" value="1"/>
</dbReference>
<dbReference type="PANTHER" id="PTHR20935">
    <property type="entry name" value="PHOSPHOGLYCERATE MUTASE-RELATED"/>
    <property type="match status" value="1"/>
</dbReference>
<evidence type="ECO:0000313" key="3">
    <source>
        <dbReference type="Proteomes" id="UP000649179"/>
    </source>
</evidence>
<dbReference type="GO" id="GO:0016787">
    <property type="term" value="F:hydrolase activity"/>
    <property type="evidence" value="ECO:0007669"/>
    <property type="project" value="UniProtKB-KW"/>
</dbReference>
<dbReference type="RefSeq" id="WP_188777821.1">
    <property type="nucleotide sequence ID" value="NZ_BMKQ01000001.1"/>
</dbReference>
<dbReference type="EMBL" id="BMKQ01000001">
    <property type="protein sequence ID" value="GGF33968.1"/>
    <property type="molecule type" value="Genomic_DNA"/>
</dbReference>
<dbReference type="AlphaFoldDB" id="A0A917BBD9"/>
<reference evidence="2" key="2">
    <citation type="submission" date="2020-09" db="EMBL/GenBank/DDBJ databases">
        <authorList>
            <person name="Sun Q."/>
            <person name="Zhou Y."/>
        </authorList>
    </citation>
    <scope>NUCLEOTIDE SEQUENCE</scope>
    <source>
        <strain evidence="2">CGMCC 1.16067</strain>
    </source>
</reference>
<evidence type="ECO:0000313" key="2">
    <source>
        <dbReference type="EMBL" id="GGF33968.1"/>
    </source>
</evidence>
<sequence>MTARTLLLMRHARAEGFADDDHSRRLTESGARDAVATGRWLAAHAPAVDLALVSSAVRARETFAGVGDGASLDLEPHVEDAMYAAAEDSALEVLRAVPDATGTVLWVGHNPTVAMLAQALSDEDSDPDALVSLTRGYPTAAVAVLSLSGPWSSLAAGTARLTALHAPD</sequence>
<dbReference type="Proteomes" id="UP000649179">
    <property type="component" value="Unassembled WGS sequence"/>
</dbReference>
<organism evidence="2 3">
    <name type="scientific">Marmoricola endophyticus</name>
    <dbReference type="NCBI Taxonomy" id="2040280"/>
    <lineage>
        <taxon>Bacteria</taxon>
        <taxon>Bacillati</taxon>
        <taxon>Actinomycetota</taxon>
        <taxon>Actinomycetes</taxon>
        <taxon>Propionibacteriales</taxon>
        <taxon>Nocardioidaceae</taxon>
        <taxon>Marmoricola</taxon>
    </lineage>
</organism>
<dbReference type="InterPro" id="IPR029033">
    <property type="entry name" value="His_PPase_superfam"/>
</dbReference>
<dbReference type="SUPFAM" id="SSF53254">
    <property type="entry name" value="Phosphoglycerate mutase-like"/>
    <property type="match status" value="1"/>
</dbReference>
<protein>
    <submittedName>
        <fullName evidence="2">Phosphoglycerate/bisphosphoglycerate mutase</fullName>
    </submittedName>
</protein>
<dbReference type="InterPro" id="IPR013078">
    <property type="entry name" value="His_Pase_superF_clade-1"/>
</dbReference>
<accession>A0A917BBD9</accession>
<keyword evidence="3" id="KW-1185">Reference proteome</keyword>